<name>A0ABS6UT46_9PSEU</name>
<protein>
    <submittedName>
        <fullName evidence="3">Uncharacterized protein</fullName>
    </submittedName>
</protein>
<organism evidence="3 4">
    <name type="scientific">Pseudonocardia abyssalis</name>
    <dbReference type="NCBI Taxonomy" id="2792008"/>
    <lineage>
        <taxon>Bacteria</taxon>
        <taxon>Bacillati</taxon>
        <taxon>Actinomycetota</taxon>
        <taxon>Actinomycetes</taxon>
        <taxon>Pseudonocardiales</taxon>
        <taxon>Pseudonocardiaceae</taxon>
        <taxon>Pseudonocardia</taxon>
    </lineage>
</organism>
<feature type="transmembrane region" description="Helical" evidence="2">
    <location>
        <begin position="16"/>
        <end position="35"/>
    </location>
</feature>
<accession>A0ABS6UT46</accession>
<evidence type="ECO:0000256" key="1">
    <source>
        <dbReference type="SAM" id="MobiDB-lite"/>
    </source>
</evidence>
<feature type="transmembrane region" description="Helical" evidence="2">
    <location>
        <begin position="113"/>
        <end position="141"/>
    </location>
</feature>
<feature type="region of interest" description="Disordered" evidence="1">
    <location>
        <begin position="153"/>
        <end position="188"/>
    </location>
</feature>
<keyword evidence="2" id="KW-0812">Transmembrane</keyword>
<comment type="caution">
    <text evidence="3">The sequence shown here is derived from an EMBL/GenBank/DDBJ whole genome shotgun (WGS) entry which is preliminary data.</text>
</comment>
<feature type="transmembrane region" description="Helical" evidence="2">
    <location>
        <begin position="67"/>
        <end position="85"/>
    </location>
</feature>
<dbReference type="Proteomes" id="UP000694287">
    <property type="component" value="Unassembled WGS sequence"/>
</dbReference>
<keyword evidence="2" id="KW-1133">Transmembrane helix</keyword>
<sequence length="188" mass="19466">MTTAEARGRIGSPGRVVLVATAVLTVAIAVFSDLVAGEPPLHVITLGAIVAVVAGVRVHLGGRHRGLLQFVCAGVAAQPVLHAAVKLVPHGPLRHGHGSEIGRADLAVTITQVVLVVAVVAAICLAEQLVVAVGGVVRACWLRLMLRRPHPAPGVVRRRPASAPARPRRLLGRGTTVKRGPPRRTVAA</sequence>
<feature type="transmembrane region" description="Helical" evidence="2">
    <location>
        <begin position="41"/>
        <end position="60"/>
    </location>
</feature>
<proteinExistence type="predicted"/>
<dbReference type="EMBL" id="JADQDK010000001">
    <property type="protein sequence ID" value="MBW0134909.1"/>
    <property type="molecule type" value="Genomic_DNA"/>
</dbReference>
<reference evidence="3 4" key="1">
    <citation type="submission" date="2020-11" db="EMBL/GenBank/DDBJ databases">
        <title>Pseudonocardia abyssalis sp. nov. and Pseudonocardia oceani sp. nov., description and phylogenomic analysis of two novel actinomycetes isolated from the deep Southern Ocean.</title>
        <authorList>
            <person name="Parra J."/>
        </authorList>
    </citation>
    <scope>NUCLEOTIDE SEQUENCE [LARGE SCALE GENOMIC DNA]</scope>
    <source>
        <strain evidence="3 4">KRD-168</strain>
    </source>
</reference>
<evidence type="ECO:0000313" key="3">
    <source>
        <dbReference type="EMBL" id="MBW0134909.1"/>
    </source>
</evidence>
<dbReference type="RefSeq" id="WP_218600858.1">
    <property type="nucleotide sequence ID" value="NZ_JADQDJ010000004.1"/>
</dbReference>
<evidence type="ECO:0000313" key="4">
    <source>
        <dbReference type="Proteomes" id="UP000694287"/>
    </source>
</evidence>
<evidence type="ECO:0000256" key="2">
    <source>
        <dbReference type="SAM" id="Phobius"/>
    </source>
</evidence>
<keyword evidence="2" id="KW-0472">Membrane</keyword>
<feature type="compositionally biased region" description="Basic residues" evidence="1">
    <location>
        <begin position="153"/>
        <end position="171"/>
    </location>
</feature>
<gene>
    <name evidence="3" type="ORF">I4I81_11645</name>
</gene>
<keyword evidence="4" id="KW-1185">Reference proteome</keyword>